<feature type="compositionally biased region" description="Basic residues" evidence="1">
    <location>
        <begin position="52"/>
        <end position="62"/>
    </location>
</feature>
<feature type="region of interest" description="Disordered" evidence="1">
    <location>
        <begin position="38"/>
        <end position="62"/>
    </location>
</feature>
<dbReference type="AlphaFoldDB" id="A0A428Z4U3"/>
<dbReference type="Proteomes" id="UP000287547">
    <property type="component" value="Unassembled WGS sequence"/>
</dbReference>
<gene>
    <name evidence="2" type="ORF">DMH04_27440</name>
</gene>
<evidence type="ECO:0000313" key="2">
    <source>
        <dbReference type="EMBL" id="RSM81615.1"/>
    </source>
</evidence>
<protein>
    <submittedName>
        <fullName evidence="2">Uncharacterized protein</fullName>
    </submittedName>
</protein>
<accession>A0A428Z4U3</accession>
<reference evidence="2 3" key="1">
    <citation type="submission" date="2018-05" db="EMBL/GenBank/DDBJ databases">
        <title>Evolution of GPA BGCs.</title>
        <authorList>
            <person name="Waglechner N."/>
            <person name="Wright G.D."/>
        </authorList>
    </citation>
    <scope>NUCLEOTIDE SEQUENCE [LARGE SCALE GENOMIC DNA]</scope>
    <source>
        <strain evidence="2 3">A82846</strain>
    </source>
</reference>
<name>A0A428Z4U3_KIBAR</name>
<sequence length="62" mass="7301">MDVMEVERVFEIRSSDVSAERHGMFGPLPVQLRKISTRTNQHPGKECDWKRAQRNSRRYRAG</sequence>
<evidence type="ECO:0000313" key="3">
    <source>
        <dbReference type="Proteomes" id="UP000287547"/>
    </source>
</evidence>
<proteinExistence type="predicted"/>
<organism evidence="2 3">
    <name type="scientific">Kibdelosporangium aridum</name>
    <dbReference type="NCBI Taxonomy" id="2030"/>
    <lineage>
        <taxon>Bacteria</taxon>
        <taxon>Bacillati</taxon>
        <taxon>Actinomycetota</taxon>
        <taxon>Actinomycetes</taxon>
        <taxon>Pseudonocardiales</taxon>
        <taxon>Pseudonocardiaceae</taxon>
        <taxon>Kibdelosporangium</taxon>
    </lineage>
</organism>
<dbReference type="EMBL" id="QHKI01000025">
    <property type="protein sequence ID" value="RSM81615.1"/>
    <property type="molecule type" value="Genomic_DNA"/>
</dbReference>
<comment type="caution">
    <text evidence="2">The sequence shown here is derived from an EMBL/GenBank/DDBJ whole genome shotgun (WGS) entry which is preliminary data.</text>
</comment>
<evidence type="ECO:0000256" key="1">
    <source>
        <dbReference type="SAM" id="MobiDB-lite"/>
    </source>
</evidence>